<dbReference type="InterPro" id="IPR012833">
    <property type="entry name" value="NrdD"/>
</dbReference>
<evidence type="ECO:0000256" key="3">
    <source>
        <dbReference type="PROSITE-ProRule" id="PRU00492"/>
    </source>
</evidence>
<dbReference type="PANTHER" id="PTHR21075:SF0">
    <property type="entry name" value="ANAEROBIC RIBONUCLEOSIDE-TRIPHOSPHATE REDUCTASE"/>
    <property type="match status" value="1"/>
</dbReference>
<evidence type="ECO:0000259" key="4">
    <source>
        <dbReference type="PROSITE" id="PS51161"/>
    </source>
</evidence>
<dbReference type="GO" id="GO:0008998">
    <property type="term" value="F:ribonucleoside-triphosphate reductase (thioredoxin) activity"/>
    <property type="evidence" value="ECO:0007669"/>
    <property type="project" value="UniProtKB-EC"/>
</dbReference>
<feature type="domain" description="ATP-cone" evidence="4">
    <location>
        <begin position="41"/>
        <end position="137"/>
    </location>
</feature>
<dbReference type="EMBL" id="CP003096">
    <property type="protein sequence ID" value="AER67069.1"/>
    <property type="molecule type" value="Genomic_DNA"/>
</dbReference>
<sequence>MSSGADKTFGEGTKTHKRKQGVFFTSSGDIVNAQESTDLLLMVEALSGEEQAPWDLTKIRDAMIREAGVEPSLAEEIAIEVEDEISRYGRSRVTTDLIREIVNVKLFQRGLDAKLKDHSRLGLPLYDLERLLLAPNKENSNTTHNPESINLSIAERILKEYALKKIFPSDVARAHLAGDIHLHDLGMVNRPYCSGQSLAYVIKYGINLPSITSVSSPAKHPEVLIAHMSKMTSVLQNNFAGAIGWDAVNMFFAPYLVGLDYQHIKQLAQMMIFEFNQLAGGRGGQVAFTDINLYFEIPRHFRDVEALGPGGVPTGKTYSEYSHEAKLFLKALFEVYLEGDERGQPFFFPKPLLHITDDFFKEPGWEECLALACKVASEKGNTYFVFDRGGVAKLSECCRLSFELTDEDLKEAATPWKMRYSALQNVTINLPRIAYRSMGDVDTAFALLDEAMELAAKAHKCKKRFLEEILSLGENGPLSALCVKHDGEAYLRLRKASFLVGVLGLEEMVSCLVGSSLHESKEAMDLGLAVIKYMELKCQELAEKHNLKMVIEQTPAESTAYRFAKLDLRNFPELAPRYVKGNIKTGEVYYTNSTHFAYDAPVDPITRVIEEGRFHPMIKAGAITHIWLGEKRPDPRALASFVRKTYLHSENAQITFSPEFTVCNDCGKISRGLKEACVFCGSKNVDGITRITGYFTKTSSWNAGKRGELKDRIRVGVN</sequence>
<dbReference type="GO" id="GO:0009265">
    <property type="term" value="P:2'-deoxyribonucleotide biosynthetic process"/>
    <property type="evidence" value="ECO:0007669"/>
    <property type="project" value="TreeGrafter"/>
</dbReference>
<gene>
    <name evidence="5" type="ordered locus">Tlie_1340</name>
</gene>
<keyword evidence="5" id="KW-0560">Oxidoreductase</keyword>
<protein>
    <submittedName>
        <fullName evidence="5">Ribonucleoside-triphosphate reductase class III catalytic subunit</fullName>
        <ecNumber evidence="5">1.17.4.2</ecNumber>
    </submittedName>
</protein>
<dbReference type="InterPro" id="IPR005144">
    <property type="entry name" value="ATP-cone_dom"/>
</dbReference>
<dbReference type="AlphaFoldDB" id="G7V6F6"/>
<dbReference type="eggNOG" id="COG1328">
    <property type="taxonomic scope" value="Bacteria"/>
</dbReference>
<proteinExistence type="predicted"/>
<dbReference type="Pfam" id="PF13597">
    <property type="entry name" value="NRDD"/>
    <property type="match status" value="1"/>
</dbReference>
<keyword evidence="6" id="KW-1185">Reference proteome</keyword>
<dbReference type="OrthoDB" id="9804622at2"/>
<evidence type="ECO:0000256" key="1">
    <source>
        <dbReference type="ARBA" id="ARBA00022741"/>
    </source>
</evidence>
<dbReference type="HOGENOM" id="CLU_002707_0_0_0"/>
<dbReference type="SUPFAM" id="SSF51998">
    <property type="entry name" value="PFL-like glycyl radical enzymes"/>
    <property type="match status" value="1"/>
</dbReference>
<keyword evidence="1 3" id="KW-0547">Nucleotide-binding</keyword>
<evidence type="ECO:0000256" key="2">
    <source>
        <dbReference type="ARBA" id="ARBA00022840"/>
    </source>
</evidence>
<dbReference type="PANTHER" id="PTHR21075">
    <property type="entry name" value="ANAEROBIC RIBONUCLEOSIDE-TRIPHOSPHATE REDUCTASE"/>
    <property type="match status" value="1"/>
</dbReference>
<dbReference type="STRING" id="580340.Tlie_1340"/>
<organism evidence="5 6">
    <name type="scientific">Thermovirga lienii (strain ATCC BAA-1197 / DSM 17291 / Cas60314)</name>
    <dbReference type="NCBI Taxonomy" id="580340"/>
    <lineage>
        <taxon>Bacteria</taxon>
        <taxon>Thermotogati</taxon>
        <taxon>Synergistota</taxon>
        <taxon>Synergistia</taxon>
        <taxon>Synergistales</taxon>
        <taxon>Thermovirgaceae</taxon>
        <taxon>Thermovirga</taxon>
    </lineage>
</organism>
<dbReference type="PROSITE" id="PS51161">
    <property type="entry name" value="ATP_CONE"/>
    <property type="match status" value="1"/>
</dbReference>
<reference evidence="5 6" key="2">
    <citation type="journal article" date="2012" name="Stand. Genomic Sci.">
        <title>Genome sequence of the moderately thermophilic, amino-acid-degrading and sulfur-reducing bacterium Thermovirga lienii type strain (Cas60314(T)).</title>
        <authorList>
            <person name="Goker M."/>
            <person name="Saunders E."/>
            <person name="Lapidus A."/>
            <person name="Nolan M."/>
            <person name="Lucas S."/>
            <person name="Hammon N."/>
            <person name="Deshpande S."/>
            <person name="Cheng J.F."/>
            <person name="Han C."/>
            <person name="Tapia R."/>
            <person name="Goodwin L.A."/>
            <person name="Pitluck S."/>
            <person name="Liolios K."/>
            <person name="Mavromatis K."/>
            <person name="Pagani I."/>
            <person name="Ivanova N."/>
            <person name="Mikhailova N."/>
            <person name="Pati A."/>
            <person name="Chen A."/>
            <person name="Palaniappan K."/>
            <person name="Land M."/>
            <person name="Chang Y.J."/>
            <person name="Jeffries C.D."/>
            <person name="Brambilla E.M."/>
            <person name="Rohde M."/>
            <person name="Spring S."/>
            <person name="Detter J.C."/>
            <person name="Woyke T."/>
            <person name="Bristow J."/>
            <person name="Eisen J.A."/>
            <person name="Markowitz V."/>
            <person name="Hugenholtz P."/>
            <person name="Kyrpides N.C."/>
            <person name="Klenk H.P."/>
        </authorList>
    </citation>
    <scope>NUCLEOTIDE SEQUENCE [LARGE SCALE GENOMIC DNA]</scope>
    <source>
        <strain evidence="6">ATCC BAA-1197 / DSM 17291 / Cas60314</strain>
    </source>
</reference>
<dbReference type="KEGG" id="tli:Tlie_1340"/>
<name>G7V6F6_THELD</name>
<dbReference type="Gene3D" id="3.20.70.20">
    <property type="match status" value="1"/>
</dbReference>
<dbReference type="GO" id="GO:0006260">
    <property type="term" value="P:DNA replication"/>
    <property type="evidence" value="ECO:0007669"/>
    <property type="project" value="InterPro"/>
</dbReference>
<dbReference type="GO" id="GO:0031250">
    <property type="term" value="C:anaerobic ribonucleoside-triphosphate reductase complex"/>
    <property type="evidence" value="ECO:0007669"/>
    <property type="project" value="TreeGrafter"/>
</dbReference>
<keyword evidence="2 3" id="KW-0067">ATP-binding</keyword>
<dbReference type="NCBIfam" id="TIGR02487">
    <property type="entry name" value="NrdD"/>
    <property type="match status" value="1"/>
</dbReference>
<reference evidence="6" key="1">
    <citation type="submission" date="2011-10" db="EMBL/GenBank/DDBJ databases">
        <title>The complete genome of chromosome of Thermovirga lienii DSM 17291.</title>
        <authorList>
            <consortium name="US DOE Joint Genome Institute (JGI-PGF)"/>
            <person name="Lucas S."/>
            <person name="Copeland A."/>
            <person name="Lapidus A."/>
            <person name="Glavina del Rio T."/>
            <person name="Dalin E."/>
            <person name="Tice H."/>
            <person name="Bruce D."/>
            <person name="Goodwin L."/>
            <person name="Pitluck S."/>
            <person name="Peters L."/>
            <person name="Mikhailova N."/>
            <person name="Saunders E."/>
            <person name="Kyrpides N."/>
            <person name="Mavromatis K."/>
            <person name="Ivanova N."/>
            <person name="Last F.I."/>
            <person name="Brettin T."/>
            <person name="Detter J.C."/>
            <person name="Han C."/>
            <person name="Larimer F."/>
            <person name="Land M."/>
            <person name="Hauser L."/>
            <person name="Markowitz V."/>
            <person name="Cheng J.-F."/>
            <person name="Hugenholtz P."/>
            <person name="Woyke T."/>
            <person name="Wu D."/>
            <person name="Spring S."/>
            <person name="Schroeder M."/>
            <person name="Brambilla E.-M."/>
            <person name="Klenk H.-P."/>
            <person name="Eisen J.A."/>
        </authorList>
    </citation>
    <scope>NUCLEOTIDE SEQUENCE [LARGE SCALE GENOMIC DNA]</scope>
    <source>
        <strain evidence="6">ATCC BAA-1197 / DSM 17291 / Cas60314</strain>
    </source>
</reference>
<dbReference type="GO" id="GO:0004748">
    <property type="term" value="F:ribonucleoside-diphosphate reductase activity, thioredoxin disulfide as acceptor"/>
    <property type="evidence" value="ECO:0007669"/>
    <property type="project" value="TreeGrafter"/>
</dbReference>
<evidence type="ECO:0000313" key="5">
    <source>
        <dbReference type="EMBL" id="AER67069.1"/>
    </source>
</evidence>
<dbReference type="EC" id="1.17.4.2" evidence="5"/>
<dbReference type="GO" id="GO:0005524">
    <property type="term" value="F:ATP binding"/>
    <property type="evidence" value="ECO:0007669"/>
    <property type="project" value="UniProtKB-UniRule"/>
</dbReference>
<accession>G7V6F6</accession>
<dbReference type="Proteomes" id="UP000005868">
    <property type="component" value="Chromosome"/>
</dbReference>
<evidence type="ECO:0000313" key="6">
    <source>
        <dbReference type="Proteomes" id="UP000005868"/>
    </source>
</evidence>